<dbReference type="GO" id="GO:0016567">
    <property type="term" value="P:protein ubiquitination"/>
    <property type="evidence" value="ECO:0007669"/>
    <property type="project" value="UniProtKB-UniRule"/>
</dbReference>
<dbReference type="UniPathway" id="UPA00143"/>
<evidence type="ECO:0000256" key="16">
    <source>
        <dbReference type="SAM" id="Coils"/>
    </source>
</evidence>
<dbReference type="CDD" id="cd16499">
    <property type="entry name" value="RING-HC_Bre1-like"/>
    <property type="match status" value="1"/>
</dbReference>
<keyword evidence="6 15" id="KW-0479">Metal-binding</keyword>
<dbReference type="EMBL" id="AXCR01000012">
    <property type="protein sequence ID" value="KJR80787.1"/>
    <property type="molecule type" value="Genomic_DNA"/>
</dbReference>
<dbReference type="InterPro" id="IPR013956">
    <property type="entry name" value="E3_ubiquit_lig_Bre1"/>
</dbReference>
<evidence type="ECO:0000256" key="12">
    <source>
        <dbReference type="ARBA" id="ARBA00023242"/>
    </source>
</evidence>
<evidence type="ECO:0000256" key="10">
    <source>
        <dbReference type="ARBA" id="ARBA00022853"/>
    </source>
</evidence>
<dbReference type="Pfam" id="PF13923">
    <property type="entry name" value="zf-C3HC4_2"/>
    <property type="match status" value="1"/>
</dbReference>
<dbReference type="InterPro" id="IPR013083">
    <property type="entry name" value="Znf_RING/FYVE/PHD"/>
</dbReference>
<dbReference type="PANTHER" id="PTHR23163:SF0">
    <property type="entry name" value="E3 UBIQUITIN-PROTEIN LIGASE BRE1"/>
    <property type="match status" value="1"/>
</dbReference>
<keyword evidence="10 15" id="KW-0156">Chromatin regulator</keyword>
<dbReference type="PROSITE" id="PS00518">
    <property type="entry name" value="ZF_RING_1"/>
    <property type="match status" value="1"/>
</dbReference>
<dbReference type="InterPro" id="IPR058643">
    <property type="entry name" value="BRE1-like_CC"/>
</dbReference>
<evidence type="ECO:0000256" key="17">
    <source>
        <dbReference type="SAM" id="MobiDB-lite"/>
    </source>
</evidence>
<evidence type="ECO:0000256" key="14">
    <source>
        <dbReference type="PROSITE-ProRule" id="PRU00175"/>
    </source>
</evidence>
<keyword evidence="11 15" id="KW-0175">Coiled coil</keyword>
<comment type="catalytic activity">
    <reaction evidence="1 15">
        <text>S-ubiquitinyl-[E2 ubiquitin-conjugating enzyme]-L-cysteine + [acceptor protein]-L-lysine = [E2 ubiquitin-conjugating enzyme]-L-cysteine + N(6)-ubiquitinyl-[acceptor protein]-L-lysine.</text>
        <dbReference type="EC" id="2.3.2.27"/>
    </reaction>
</comment>
<evidence type="ECO:0000256" key="8">
    <source>
        <dbReference type="ARBA" id="ARBA00022786"/>
    </source>
</evidence>
<dbReference type="SUPFAM" id="SSF57850">
    <property type="entry name" value="RING/U-box"/>
    <property type="match status" value="1"/>
</dbReference>
<comment type="pathway">
    <text evidence="3 15">Protein modification; protein ubiquitination.</text>
</comment>
<comment type="function">
    <text evidence="13">E3 ubiquitin-protein ligase that mediates monoubiquitination of histone H2B to form H2BK123ub1. H2BK123ub1 gives a specific tag for epigenetic transcriptional activation and is also a prerequisite for H3K4me and H3K79me formation.</text>
</comment>
<dbReference type="GeneID" id="27667007"/>
<keyword evidence="8 15" id="KW-0833">Ubl conjugation pathway</keyword>
<evidence type="ECO:0000256" key="3">
    <source>
        <dbReference type="ARBA" id="ARBA00004906"/>
    </source>
</evidence>
<feature type="coiled-coil region" evidence="16">
    <location>
        <begin position="121"/>
        <end position="148"/>
    </location>
</feature>
<dbReference type="RefSeq" id="XP_016583463.1">
    <property type="nucleotide sequence ID" value="XM_016731730.1"/>
</dbReference>
<evidence type="ECO:0000256" key="5">
    <source>
        <dbReference type="ARBA" id="ARBA00022679"/>
    </source>
</evidence>
<dbReference type="GO" id="GO:0061630">
    <property type="term" value="F:ubiquitin protein ligase activity"/>
    <property type="evidence" value="ECO:0007669"/>
    <property type="project" value="UniProtKB-EC"/>
</dbReference>
<dbReference type="GO" id="GO:0005634">
    <property type="term" value="C:nucleus"/>
    <property type="evidence" value="ECO:0007669"/>
    <property type="project" value="UniProtKB-SubCell"/>
</dbReference>
<gene>
    <name evidence="19" type="ORF">SPSK_04972</name>
</gene>
<reference evidence="19 20" key="1">
    <citation type="journal article" date="2014" name="BMC Genomics">
        <title>Comparative genomics of the major fungal agents of human and animal Sporotrichosis: Sporothrix schenckii and Sporothrix brasiliensis.</title>
        <authorList>
            <person name="Teixeira M.M."/>
            <person name="de Almeida L.G."/>
            <person name="Kubitschek-Barreira P."/>
            <person name="Alves F.L."/>
            <person name="Kioshima E.S."/>
            <person name="Abadio A.K."/>
            <person name="Fernandes L."/>
            <person name="Derengowski L.S."/>
            <person name="Ferreira K.S."/>
            <person name="Souza R.C."/>
            <person name="Ruiz J.C."/>
            <person name="de Andrade N.C."/>
            <person name="Paes H.C."/>
            <person name="Nicola A.M."/>
            <person name="Albuquerque P."/>
            <person name="Gerber A.L."/>
            <person name="Martins V.P."/>
            <person name="Peconick L.D."/>
            <person name="Neto A.V."/>
            <person name="Chaucanez C.B."/>
            <person name="Silva P.A."/>
            <person name="Cunha O.L."/>
            <person name="de Oliveira F.F."/>
            <person name="dos Santos T.C."/>
            <person name="Barros A.L."/>
            <person name="Soares M.A."/>
            <person name="de Oliveira L.M."/>
            <person name="Marini M.M."/>
            <person name="Villalobos-Duno H."/>
            <person name="Cunha M.M."/>
            <person name="de Hoog S."/>
            <person name="da Silveira J.F."/>
            <person name="Henrissat B."/>
            <person name="Nino-Vega G.A."/>
            <person name="Cisalpino P.S."/>
            <person name="Mora-Montes H.M."/>
            <person name="Almeida S.R."/>
            <person name="Stajich J.E."/>
            <person name="Lopes-Bezerra L.M."/>
            <person name="Vasconcelos A.T."/>
            <person name="Felipe M.S."/>
        </authorList>
    </citation>
    <scope>NUCLEOTIDE SEQUENCE [LARGE SCALE GENOMIC DNA]</scope>
    <source>
        <strain evidence="19 20">1099-18</strain>
    </source>
</reference>
<name>A0A0F2LTI0_SPOSC</name>
<protein>
    <recommendedName>
        <fullName evidence="15">E3 ubiquitin protein ligase</fullName>
        <ecNumber evidence="15">2.3.2.27</ecNumber>
    </recommendedName>
</protein>
<feature type="region of interest" description="Disordered" evidence="17">
    <location>
        <begin position="673"/>
        <end position="704"/>
    </location>
</feature>
<keyword evidence="5 15" id="KW-0808">Transferase</keyword>
<keyword evidence="7 14" id="KW-0863">Zinc-finger</keyword>
<dbReference type="GO" id="GO:0008270">
    <property type="term" value="F:zinc ion binding"/>
    <property type="evidence" value="ECO:0007669"/>
    <property type="project" value="UniProtKB-KW"/>
</dbReference>
<dbReference type="GO" id="GO:0033503">
    <property type="term" value="C:HULC complex"/>
    <property type="evidence" value="ECO:0007669"/>
    <property type="project" value="TreeGrafter"/>
</dbReference>
<evidence type="ECO:0000313" key="20">
    <source>
        <dbReference type="Proteomes" id="UP000033710"/>
    </source>
</evidence>
<evidence type="ECO:0000256" key="4">
    <source>
        <dbReference type="ARBA" id="ARBA00005555"/>
    </source>
</evidence>
<dbReference type="AlphaFoldDB" id="A0A0F2LTI0"/>
<evidence type="ECO:0000256" key="15">
    <source>
        <dbReference type="RuleBase" id="RU365038"/>
    </source>
</evidence>
<dbReference type="SMART" id="SM00184">
    <property type="entry name" value="RING"/>
    <property type="match status" value="1"/>
</dbReference>
<dbReference type="Gene3D" id="3.30.40.10">
    <property type="entry name" value="Zinc/RING finger domain, C3HC4 (zinc finger)"/>
    <property type="match status" value="1"/>
</dbReference>
<comment type="similarity">
    <text evidence="4 15">Belongs to the BRE1 family.</text>
</comment>
<comment type="caution">
    <text evidence="19">The sequence shown here is derived from an EMBL/GenBank/DDBJ whole genome shotgun (WGS) entry which is preliminary data.</text>
</comment>
<dbReference type="VEuPathDB" id="FungiDB:SPSK_04972"/>
<dbReference type="EC" id="2.3.2.27" evidence="15"/>
<dbReference type="Pfam" id="PF26095">
    <property type="entry name" value="CC_Bre1"/>
    <property type="match status" value="1"/>
</dbReference>
<evidence type="ECO:0000313" key="19">
    <source>
        <dbReference type="EMBL" id="KJR80787.1"/>
    </source>
</evidence>
<dbReference type="PANTHER" id="PTHR23163">
    <property type="entry name" value="RING FINGER PROTEIN-RELATED"/>
    <property type="match status" value="1"/>
</dbReference>
<evidence type="ECO:0000256" key="13">
    <source>
        <dbReference type="ARBA" id="ARBA00059679"/>
    </source>
</evidence>
<reference evidence="19 20" key="2">
    <citation type="journal article" date="2015" name="Eukaryot. Cell">
        <title>Asexual propagation of a virulent clone complex in a human and feline outbreak of sporotrichosis.</title>
        <authorList>
            <person name="Teixeira Mde M."/>
            <person name="Rodrigues A.M."/>
            <person name="Tsui C.K."/>
            <person name="de Almeida L.G."/>
            <person name="Van Diepeningen A.D."/>
            <person name="van den Ende B.G."/>
            <person name="Fernandes G.F."/>
            <person name="Kano R."/>
            <person name="Hamelin R.C."/>
            <person name="Lopes-Bezerra L.M."/>
            <person name="Vasconcelos A.T."/>
            <person name="de Hoog S."/>
            <person name="de Camargo Z.P."/>
            <person name="Felipe M.S."/>
        </authorList>
    </citation>
    <scope>NUCLEOTIDE SEQUENCE [LARGE SCALE GENOMIC DNA]</scope>
    <source>
        <strain evidence="19 20">1099-18</strain>
    </source>
</reference>
<accession>A0A0F2LTI0</accession>
<evidence type="ECO:0000256" key="7">
    <source>
        <dbReference type="ARBA" id="ARBA00022771"/>
    </source>
</evidence>
<evidence type="ECO:0000256" key="1">
    <source>
        <dbReference type="ARBA" id="ARBA00000900"/>
    </source>
</evidence>
<feature type="coiled-coil region" evidence="16">
    <location>
        <begin position="522"/>
        <end position="556"/>
    </location>
</feature>
<feature type="domain" description="RING-type" evidence="18">
    <location>
        <begin position="602"/>
        <end position="641"/>
    </location>
</feature>
<dbReference type="KEGG" id="ssck:SPSK_04972"/>
<feature type="coiled-coil region" evidence="16">
    <location>
        <begin position="197"/>
        <end position="365"/>
    </location>
</feature>
<evidence type="ECO:0000256" key="2">
    <source>
        <dbReference type="ARBA" id="ARBA00004123"/>
    </source>
</evidence>
<keyword evidence="12 15" id="KW-0539">Nucleus</keyword>
<evidence type="ECO:0000256" key="11">
    <source>
        <dbReference type="ARBA" id="ARBA00023054"/>
    </source>
</evidence>
<comment type="subcellular location">
    <subcellularLocation>
        <location evidence="2 15">Nucleus</location>
    </subcellularLocation>
</comment>
<sequence length="731" mass="83234">MNEYKRENATLEARIEEIQKRSTYHDDHIRIADAWVLQLLQEIELLCEGTVSTHPNSKEFPYPSALSFKDSRDFQKHIGEKTKLVKTRLETLLNRLSGFREAIKPEVVQMESQIKHLLAAQKDYALKLERLETDKDDISQQLDTATLRYIKAEKRIDRMRSAQVQKMEEKALAHVTARPAPAENGNADQPAANSASLDALQGKYDESLAVINKQKEQLDKILGEIKTLQDENTTFRSKKEAATEEDYARTDLFKQVRSQNEDMIRRTNHLESANKQLREEIEKLQTDRTAFRTKLDAEAQSVANDLEDQIQAKDQDLTRIRSARDELVADVQIRKACQDQERTAFEHLNELVAAKEDRIAALESELGRLRPTEGADTTTPSAELEALSPEALRERFAKLEKDFILIQSEMPSVEKAYKKAIGLAQKKVMDFSALEERVTMLTLEKAKADQKYFAARKDMDIRIAEIRALRHQNSKSSEIIASLKDAEAQSRSVLSNFEKQLADFRQANTTIAEESRQLKATNADVARRLESSKAQIAELANLVKQKDAANAAMREQGANQETEHEKIKVRLTHVQKDRDSWKSKCLANSSEEEEMLRKFALCSVCRHNFKNAIIKTCGHVFCQTCIDARLSNRMRKCPSCNKAFDKMDVIIKDKSTKQDTADQSDDPDVVDYSNGTDPSCNANQLENGALRKKRSDQSREPQTLRQVSLMRRTSLRRQCLALHAALVLCAL</sequence>
<dbReference type="InterPro" id="IPR001841">
    <property type="entry name" value="Znf_RING"/>
</dbReference>
<dbReference type="Proteomes" id="UP000033710">
    <property type="component" value="Unassembled WGS sequence"/>
</dbReference>
<dbReference type="GO" id="GO:0006325">
    <property type="term" value="P:chromatin organization"/>
    <property type="evidence" value="ECO:0007669"/>
    <property type="project" value="UniProtKB-KW"/>
</dbReference>
<dbReference type="OrthoDB" id="654191at2759"/>
<organism evidence="19 20">
    <name type="scientific">Sporothrix schenckii 1099-18</name>
    <dbReference type="NCBI Taxonomy" id="1397361"/>
    <lineage>
        <taxon>Eukaryota</taxon>
        <taxon>Fungi</taxon>
        <taxon>Dikarya</taxon>
        <taxon>Ascomycota</taxon>
        <taxon>Pezizomycotina</taxon>
        <taxon>Sordariomycetes</taxon>
        <taxon>Sordariomycetidae</taxon>
        <taxon>Ophiostomatales</taxon>
        <taxon>Ophiostomataceae</taxon>
        <taxon>Sporothrix</taxon>
    </lineage>
</organism>
<dbReference type="Pfam" id="PF08647">
    <property type="entry name" value="BRE1"/>
    <property type="match status" value="1"/>
</dbReference>
<dbReference type="PROSITE" id="PS50089">
    <property type="entry name" value="ZF_RING_2"/>
    <property type="match status" value="1"/>
</dbReference>
<proteinExistence type="inferred from homology"/>
<feature type="compositionally biased region" description="Polar residues" evidence="17">
    <location>
        <begin position="673"/>
        <end position="686"/>
    </location>
</feature>
<keyword evidence="9 15" id="KW-0862">Zinc</keyword>
<evidence type="ECO:0000259" key="18">
    <source>
        <dbReference type="PROSITE" id="PS50089"/>
    </source>
</evidence>
<evidence type="ECO:0000256" key="9">
    <source>
        <dbReference type="ARBA" id="ARBA00022833"/>
    </source>
</evidence>
<evidence type="ECO:0000256" key="6">
    <source>
        <dbReference type="ARBA" id="ARBA00022723"/>
    </source>
</evidence>
<dbReference type="InterPro" id="IPR017907">
    <property type="entry name" value="Znf_RING_CS"/>
</dbReference>